<gene>
    <name evidence="5" type="ORF">HMPREF9441_00731</name>
</gene>
<reference evidence="5 6" key="1">
    <citation type="submission" date="2011-03" db="EMBL/GenBank/DDBJ databases">
        <authorList>
            <person name="Weinstock G."/>
            <person name="Sodergren E."/>
            <person name="Clifton S."/>
            <person name="Fulton L."/>
            <person name="Fulton B."/>
            <person name="Courtney L."/>
            <person name="Fronick C."/>
            <person name="Harrison M."/>
            <person name="Strong C."/>
            <person name="Farmer C."/>
            <person name="Delahaunty K."/>
            <person name="Markovic C."/>
            <person name="Hall O."/>
            <person name="Minx P."/>
            <person name="Tomlinson C."/>
            <person name="Mitreva M."/>
            <person name="Hou S."/>
            <person name="Chen J."/>
            <person name="Wollam A."/>
            <person name="Pepin K.H."/>
            <person name="Johnson M."/>
            <person name="Bhonagiri V."/>
            <person name="Zhang X."/>
            <person name="Suruliraj S."/>
            <person name="Warren W."/>
            <person name="Chinwalla A."/>
            <person name="Mardis E.R."/>
            <person name="Wilson R.K."/>
        </authorList>
    </citation>
    <scope>NUCLEOTIDE SEQUENCE [LARGE SCALE GENOMIC DNA]</scope>
    <source>
        <strain evidence="5 6">YIT 11840</strain>
    </source>
</reference>
<feature type="domain" description="HTH araC/xylS-type" evidence="4">
    <location>
        <begin position="187"/>
        <end position="288"/>
    </location>
</feature>
<dbReference type="InterPro" id="IPR046532">
    <property type="entry name" value="DUF6597"/>
</dbReference>
<dbReference type="EMBL" id="AFFY01000010">
    <property type="protein sequence ID" value="EHH01421.1"/>
    <property type="molecule type" value="Genomic_DNA"/>
</dbReference>
<dbReference type="eggNOG" id="COG2207">
    <property type="taxonomic scope" value="Bacteria"/>
</dbReference>
<dbReference type="AlphaFoldDB" id="G5SN04"/>
<dbReference type="GO" id="GO:0003700">
    <property type="term" value="F:DNA-binding transcription factor activity"/>
    <property type="evidence" value="ECO:0007669"/>
    <property type="project" value="InterPro"/>
</dbReference>
<dbReference type="PROSITE" id="PS01124">
    <property type="entry name" value="HTH_ARAC_FAMILY_2"/>
    <property type="match status" value="1"/>
</dbReference>
<evidence type="ECO:0000313" key="5">
    <source>
        <dbReference type="EMBL" id="EHH01421.1"/>
    </source>
</evidence>
<dbReference type="Pfam" id="PF12833">
    <property type="entry name" value="HTH_18"/>
    <property type="match status" value="1"/>
</dbReference>
<protein>
    <submittedName>
        <fullName evidence="5">Transcriptional regulator, AraC family</fullName>
    </submittedName>
</protein>
<dbReference type="Pfam" id="PF20240">
    <property type="entry name" value="DUF6597"/>
    <property type="match status" value="1"/>
</dbReference>
<comment type="caution">
    <text evidence="5">The sequence shown here is derived from an EMBL/GenBank/DDBJ whole genome shotgun (WGS) entry which is preliminary data.</text>
</comment>
<proteinExistence type="predicted"/>
<dbReference type="InterPro" id="IPR018060">
    <property type="entry name" value="HTH_AraC"/>
</dbReference>
<evidence type="ECO:0000256" key="1">
    <source>
        <dbReference type="ARBA" id="ARBA00023015"/>
    </source>
</evidence>
<name>G5SN04_9BACT</name>
<dbReference type="Proteomes" id="UP000003598">
    <property type="component" value="Unassembled WGS sequence"/>
</dbReference>
<dbReference type="STRING" id="762968.HMPREF9441_00731"/>
<dbReference type="SMART" id="SM00342">
    <property type="entry name" value="HTH_ARAC"/>
    <property type="match status" value="1"/>
</dbReference>
<dbReference type="HOGENOM" id="CLU_066193_1_1_10"/>
<dbReference type="GO" id="GO:0043565">
    <property type="term" value="F:sequence-specific DNA binding"/>
    <property type="evidence" value="ECO:0007669"/>
    <property type="project" value="InterPro"/>
</dbReference>
<evidence type="ECO:0000259" key="4">
    <source>
        <dbReference type="PROSITE" id="PS01124"/>
    </source>
</evidence>
<dbReference type="Gene3D" id="1.10.10.60">
    <property type="entry name" value="Homeodomain-like"/>
    <property type="match status" value="1"/>
</dbReference>
<accession>G5SN04</accession>
<keyword evidence="3" id="KW-0804">Transcription</keyword>
<evidence type="ECO:0000313" key="6">
    <source>
        <dbReference type="Proteomes" id="UP000003598"/>
    </source>
</evidence>
<organism evidence="5 6">
    <name type="scientific">Paraprevotella clara YIT 11840</name>
    <dbReference type="NCBI Taxonomy" id="762968"/>
    <lineage>
        <taxon>Bacteria</taxon>
        <taxon>Pseudomonadati</taxon>
        <taxon>Bacteroidota</taxon>
        <taxon>Bacteroidia</taxon>
        <taxon>Bacteroidales</taxon>
        <taxon>Prevotellaceae</taxon>
        <taxon>Paraprevotella</taxon>
    </lineage>
</organism>
<dbReference type="PANTHER" id="PTHR46796">
    <property type="entry name" value="HTH-TYPE TRANSCRIPTIONAL ACTIVATOR RHAS-RELATED"/>
    <property type="match status" value="1"/>
</dbReference>
<dbReference type="PANTHER" id="PTHR46796:SF13">
    <property type="entry name" value="HTH-TYPE TRANSCRIPTIONAL ACTIVATOR RHAS"/>
    <property type="match status" value="1"/>
</dbReference>
<keyword evidence="2" id="KW-0238">DNA-binding</keyword>
<dbReference type="InterPro" id="IPR009057">
    <property type="entry name" value="Homeodomain-like_sf"/>
</dbReference>
<evidence type="ECO:0000256" key="3">
    <source>
        <dbReference type="ARBA" id="ARBA00023163"/>
    </source>
</evidence>
<keyword evidence="6" id="KW-1185">Reference proteome</keyword>
<keyword evidence="1" id="KW-0805">Transcription regulation</keyword>
<dbReference type="SUPFAM" id="SSF46689">
    <property type="entry name" value="Homeodomain-like"/>
    <property type="match status" value="1"/>
</dbReference>
<dbReference type="InterPro" id="IPR050204">
    <property type="entry name" value="AraC_XylS_family_regulators"/>
</dbReference>
<dbReference type="PATRIC" id="fig|762968.3.peg.654"/>
<sequence>MQSFHIQEHKMFKPCLLSYQHDNYYLCRMIQDEFKFYKPCKLLQPYVRYYWVFKSNQLLNTLTFPIGCPQIIFHKRKPLYIPELNTTQNKLTISGQVNFSSHLYADENIEMVVVVFQPHAMSTFLNVPTSLFYNQEVSGYDIESTNLNELAARIFDCEDNNRCINHIEEWLLSQITDTLSDATYKTKRITAAIKQIYIAPATPITELSSIACLSKKQFERLFNSLVGINPKEYTRIVRFQKALEQMQHQSGEINQAQVAYASGYADQSHFIREFKKFSGYTPMSLLKVANPYSDLFTNPV</sequence>
<evidence type="ECO:0000256" key="2">
    <source>
        <dbReference type="ARBA" id="ARBA00023125"/>
    </source>
</evidence>